<keyword evidence="2" id="KW-1185">Reference proteome</keyword>
<sequence>MPGEDATTKPLMPRSSAPQVWTATVAETKFYWYDLLVEGSPLPDFRDPVGRYLRRMQFAIDGTMEKRLLYFLVARPRVRFDLQRSVSWGFFSLKLTIPVLIGPEERKSSITIELDVPFEATYKKPVVQVQDKFLLLNWGALVETFSIHDLIQRFDTGLAFPSTVLYVGQTHDPAGKLAKGQHSPVNRARNAGMLDSDMFLLIQRFDVAVDTTAIDLSEEASLRTHVDMLEGALIGYFEDPASRLRNEIERGNRRDHLAELHHTYFLQKLTVDLGFQGADAFHELESTQAGRSRRHLFDCTFDAGRPVIRRLGENDRSLPALRG</sequence>
<dbReference type="RefSeq" id="WP_130185754.1">
    <property type="nucleotide sequence ID" value="NZ_CP035913.1"/>
</dbReference>
<dbReference type="KEGG" id="plue:EWM63_06235"/>
<name>A0A4P6KU48_9BURK</name>
<organism evidence="1 2">
    <name type="scientific">Pseudoduganella lutea</name>
    <dbReference type="NCBI Taxonomy" id="321985"/>
    <lineage>
        <taxon>Bacteria</taxon>
        <taxon>Pseudomonadati</taxon>
        <taxon>Pseudomonadota</taxon>
        <taxon>Betaproteobacteria</taxon>
        <taxon>Burkholderiales</taxon>
        <taxon>Oxalobacteraceae</taxon>
        <taxon>Telluria group</taxon>
        <taxon>Pseudoduganella</taxon>
    </lineage>
</organism>
<evidence type="ECO:0000313" key="1">
    <source>
        <dbReference type="EMBL" id="QBE62619.1"/>
    </source>
</evidence>
<dbReference type="AlphaFoldDB" id="A0A4P6KU48"/>
<dbReference type="EMBL" id="CP035913">
    <property type="protein sequence ID" value="QBE62619.1"/>
    <property type="molecule type" value="Genomic_DNA"/>
</dbReference>
<accession>A0A4P6KU48</accession>
<protein>
    <submittedName>
        <fullName evidence="1">Uncharacterized protein</fullName>
    </submittedName>
</protein>
<reference evidence="1 2" key="1">
    <citation type="submission" date="2019-02" db="EMBL/GenBank/DDBJ databases">
        <title>Draft Genome Sequences of Six Type Strains of the Genus Massilia.</title>
        <authorList>
            <person name="Miess H."/>
            <person name="Frediansyhah A."/>
            <person name="Gross H."/>
        </authorList>
    </citation>
    <scope>NUCLEOTIDE SEQUENCE [LARGE SCALE GENOMIC DNA]</scope>
    <source>
        <strain evidence="1 2">DSM 17473</strain>
    </source>
</reference>
<proteinExistence type="predicted"/>
<evidence type="ECO:0000313" key="2">
    <source>
        <dbReference type="Proteomes" id="UP000290637"/>
    </source>
</evidence>
<dbReference type="Proteomes" id="UP000290637">
    <property type="component" value="Chromosome"/>
</dbReference>
<gene>
    <name evidence="1" type="ORF">EWM63_06235</name>
</gene>
<dbReference type="OrthoDB" id="5916242at2"/>